<dbReference type="PANTHER" id="PTHR33508">
    <property type="entry name" value="UPF0056 MEMBRANE PROTEIN YHCE"/>
    <property type="match status" value="1"/>
</dbReference>
<name>A0A4Y6V6D4_9PROT</name>
<feature type="transmembrane region" description="Helical" evidence="7">
    <location>
        <begin position="55"/>
        <end position="75"/>
    </location>
</feature>
<keyword evidence="6 7" id="KW-0472">Membrane</keyword>
<keyword evidence="3" id="KW-1003">Cell membrane</keyword>
<evidence type="ECO:0000256" key="3">
    <source>
        <dbReference type="ARBA" id="ARBA00022475"/>
    </source>
</evidence>
<keyword evidence="4 7" id="KW-0812">Transmembrane</keyword>
<reference evidence="8 9" key="1">
    <citation type="submission" date="2018-09" db="EMBL/GenBank/DDBJ databases">
        <title>The complete genome sequence of Neokomagataea tanensis NBRC 106556(T).</title>
        <authorList>
            <person name="Chua K.-O."/>
            <person name="See-Too W.-S."/>
            <person name="Hong K.-W."/>
            <person name="Yin W.-F."/>
            <person name="Chan K.-G."/>
        </authorList>
    </citation>
    <scope>NUCLEOTIDE SEQUENCE [LARGE SCALE GENOMIC DNA]</scope>
    <source>
        <strain evidence="9">AH13 \ NBRC 106556</strain>
    </source>
</reference>
<evidence type="ECO:0000256" key="7">
    <source>
        <dbReference type="RuleBase" id="RU362048"/>
    </source>
</evidence>
<dbReference type="EMBL" id="CP032485">
    <property type="protein sequence ID" value="QDH24934.1"/>
    <property type="molecule type" value="Genomic_DNA"/>
</dbReference>
<proteinExistence type="inferred from homology"/>
<evidence type="ECO:0000313" key="9">
    <source>
        <dbReference type="Proteomes" id="UP000317214"/>
    </source>
</evidence>
<dbReference type="PANTHER" id="PTHR33508:SF1">
    <property type="entry name" value="UPF0056 MEMBRANE PROTEIN YHCE"/>
    <property type="match status" value="1"/>
</dbReference>
<dbReference type="Proteomes" id="UP000317214">
    <property type="component" value="Chromosome"/>
</dbReference>
<evidence type="ECO:0000256" key="2">
    <source>
        <dbReference type="ARBA" id="ARBA00009784"/>
    </source>
</evidence>
<evidence type="ECO:0000313" key="8">
    <source>
        <dbReference type="EMBL" id="QDH24934.1"/>
    </source>
</evidence>
<dbReference type="NCBIfam" id="TIGR00427">
    <property type="entry name" value="NAAT family transporter"/>
    <property type="match status" value="1"/>
</dbReference>
<gene>
    <name evidence="8" type="ORF">D5366_06600</name>
</gene>
<dbReference type="InterPro" id="IPR002771">
    <property type="entry name" value="Multi_antbiot-R_MarC"/>
</dbReference>
<keyword evidence="9" id="KW-1185">Reference proteome</keyword>
<dbReference type="GO" id="GO:0005886">
    <property type="term" value="C:plasma membrane"/>
    <property type="evidence" value="ECO:0007669"/>
    <property type="project" value="UniProtKB-SubCell"/>
</dbReference>
<comment type="caution">
    <text evidence="7">Lacks conserved residue(s) required for the propagation of feature annotation.</text>
</comment>
<feature type="transmembrane region" description="Helical" evidence="7">
    <location>
        <begin position="12"/>
        <end position="34"/>
    </location>
</feature>
<comment type="subcellular location">
    <subcellularLocation>
        <location evidence="1 7">Cell membrane</location>
        <topology evidence="1 7">Multi-pass membrane protein</topology>
    </subcellularLocation>
</comment>
<evidence type="ECO:0000256" key="6">
    <source>
        <dbReference type="ARBA" id="ARBA00023136"/>
    </source>
</evidence>
<dbReference type="RefSeq" id="WP_141492781.1">
    <property type="nucleotide sequence ID" value="NZ_CP032485.1"/>
</dbReference>
<dbReference type="Pfam" id="PF01914">
    <property type="entry name" value="MarC"/>
    <property type="match status" value="1"/>
</dbReference>
<evidence type="ECO:0000256" key="5">
    <source>
        <dbReference type="ARBA" id="ARBA00022989"/>
    </source>
</evidence>
<accession>A0A4Y6V6D4</accession>
<protein>
    <recommendedName>
        <fullName evidence="7">UPF0056 membrane protein</fullName>
    </recommendedName>
</protein>
<dbReference type="OrthoDB" id="21094at2"/>
<keyword evidence="5 7" id="KW-1133">Transmembrane helix</keyword>
<feature type="transmembrane region" description="Helical" evidence="7">
    <location>
        <begin position="202"/>
        <end position="227"/>
    </location>
</feature>
<feature type="transmembrane region" description="Helical" evidence="7">
    <location>
        <begin position="162"/>
        <end position="182"/>
    </location>
</feature>
<organism evidence="8 9">
    <name type="scientific">Neokomagataea tanensis</name>
    <dbReference type="NCBI Taxonomy" id="661191"/>
    <lineage>
        <taxon>Bacteria</taxon>
        <taxon>Pseudomonadati</taxon>
        <taxon>Pseudomonadota</taxon>
        <taxon>Alphaproteobacteria</taxon>
        <taxon>Acetobacterales</taxon>
        <taxon>Acetobacteraceae</taxon>
        <taxon>Neokomagataea</taxon>
    </lineage>
</organism>
<dbReference type="AlphaFoldDB" id="A0A4Y6V6D4"/>
<dbReference type="KEGG" id="ntn:D5366_06600"/>
<sequence length="232" mass="24286">MTLPPSLANAVTAWLIAFPALFSIINPLGASLIFAQATEGRERRDVVALARSVALNSLVILLVSLWAGGAILHFFGISIDALRVTGGLVVAARAWVMLQQPKANEERKERQALQDGRTASAADLRETAFFPLAMPFTVGPGSISVAIALSTSRPDIMPEADYLMGVSAAATTMAVLIAGLYSSAERVVLLLGVTGARIVSRIAALILLAIGIQILASGVSGFLTTAIRQALH</sequence>
<comment type="similarity">
    <text evidence="2 7">Belongs to the UPF0056 (MarC) family.</text>
</comment>
<evidence type="ECO:0000256" key="1">
    <source>
        <dbReference type="ARBA" id="ARBA00004651"/>
    </source>
</evidence>
<evidence type="ECO:0000256" key="4">
    <source>
        <dbReference type="ARBA" id="ARBA00022692"/>
    </source>
</evidence>